<protein>
    <recommendedName>
        <fullName evidence="3">GNAT family N-acetyltransferase</fullName>
    </recommendedName>
</protein>
<evidence type="ECO:0008006" key="3">
    <source>
        <dbReference type="Google" id="ProtNLM"/>
    </source>
</evidence>
<comment type="caution">
    <text evidence="1">The sequence shown here is derived from an EMBL/GenBank/DDBJ whole genome shotgun (WGS) entry which is preliminary data.</text>
</comment>
<name>A0ABS8P5V0_9PSEU</name>
<organism evidence="1 2">
    <name type="scientific">Actinomycetospora endophytica</name>
    <dbReference type="NCBI Taxonomy" id="2291215"/>
    <lineage>
        <taxon>Bacteria</taxon>
        <taxon>Bacillati</taxon>
        <taxon>Actinomycetota</taxon>
        <taxon>Actinomycetes</taxon>
        <taxon>Pseudonocardiales</taxon>
        <taxon>Pseudonocardiaceae</taxon>
        <taxon>Actinomycetospora</taxon>
    </lineage>
</organism>
<reference evidence="1 2" key="1">
    <citation type="submission" date="2021-11" db="EMBL/GenBank/DDBJ databases">
        <title>Draft genome sequence of Actinomycetospora sp. SF1 isolated from the rhizosphere soil.</title>
        <authorList>
            <person name="Duangmal K."/>
            <person name="Chantavorakit T."/>
        </authorList>
    </citation>
    <scope>NUCLEOTIDE SEQUENCE [LARGE SCALE GENOMIC DNA]</scope>
    <source>
        <strain evidence="1 2">TBRC 5722</strain>
    </source>
</reference>
<evidence type="ECO:0000313" key="2">
    <source>
        <dbReference type="Proteomes" id="UP001199469"/>
    </source>
</evidence>
<sequence>MSVRFAEPGWSATAGRQLRYAVPGTAHHVLVTAPAAGPELWRSYLEGAERVYRSYGVEAALDVTEADTSLVFVAVTREGEPVGGMRAQGPYATADQAQALHVWDGEPRVRALIEERLPFGVVESKGLWVAPDVPDRRALVACFGRAPVQASTILGARYALGTTAEHTERLWTSTGAVLARDVPPIGYPDGRYRTHLMFWDRWGWPAGVSAQEKHAIDVETAQLLDARVPSPRPAPGPR</sequence>
<keyword evidence="2" id="KW-1185">Reference proteome</keyword>
<accession>A0ABS8P5V0</accession>
<dbReference type="EMBL" id="JAJNDB010000001">
    <property type="protein sequence ID" value="MCD2193635.1"/>
    <property type="molecule type" value="Genomic_DNA"/>
</dbReference>
<dbReference type="Proteomes" id="UP001199469">
    <property type="component" value="Unassembled WGS sequence"/>
</dbReference>
<proteinExistence type="predicted"/>
<gene>
    <name evidence="1" type="ORF">LQ327_09600</name>
</gene>
<dbReference type="RefSeq" id="WP_230731960.1">
    <property type="nucleotide sequence ID" value="NZ_JAJNDB010000001.1"/>
</dbReference>
<evidence type="ECO:0000313" key="1">
    <source>
        <dbReference type="EMBL" id="MCD2193635.1"/>
    </source>
</evidence>